<proteinExistence type="predicted"/>
<dbReference type="GO" id="GO:0006355">
    <property type="term" value="P:regulation of DNA-templated transcription"/>
    <property type="evidence" value="ECO:0007669"/>
    <property type="project" value="InterPro"/>
</dbReference>
<evidence type="ECO:0000313" key="3">
    <source>
        <dbReference type="EMBL" id="CRY94571.1"/>
    </source>
</evidence>
<dbReference type="EMBL" id="LN852954">
    <property type="protein sequence ID" value="CRY94571.1"/>
    <property type="molecule type" value="Genomic_DNA"/>
</dbReference>
<organism evidence="3">
    <name type="scientific">uncultured prokaryote</name>
    <dbReference type="NCBI Taxonomy" id="198431"/>
    <lineage>
        <taxon>unclassified sequences</taxon>
        <taxon>environmental samples</taxon>
    </lineage>
</organism>
<dbReference type="InterPro" id="IPR002145">
    <property type="entry name" value="CopG"/>
</dbReference>
<dbReference type="CDD" id="cd22233">
    <property type="entry name" value="RHH_CopAso-like"/>
    <property type="match status" value="1"/>
</dbReference>
<evidence type="ECO:0000256" key="1">
    <source>
        <dbReference type="SAM" id="MobiDB-lite"/>
    </source>
</evidence>
<evidence type="ECO:0000259" key="2">
    <source>
        <dbReference type="Pfam" id="PF01402"/>
    </source>
</evidence>
<dbReference type="AlphaFoldDB" id="A0A0H5PXU4"/>
<geneLocation type="plasmid" evidence="3">
    <name>pRGRH0282</name>
</geneLocation>
<feature type="region of interest" description="Disordered" evidence="1">
    <location>
        <begin position="80"/>
        <end position="103"/>
    </location>
</feature>
<accession>A0A0H5PXU4</accession>
<keyword evidence="3" id="KW-0614">Plasmid</keyword>
<sequence>MATEKQRPHSSGRVVSVRLDDELIERLDALSARTHRSRGFYLRLALRAALPTLEREHWEQRAVEFEDRVLDRLFHQLMTQLDEETPPKDDGAGADSAPDVPLW</sequence>
<name>A0A0H5PXU4_9ZZZZ</name>
<reference evidence="3" key="2">
    <citation type="submission" date="2015-07" db="EMBL/GenBank/DDBJ databases">
        <title>Plasmids, circular viruses and viroids from rat gut.</title>
        <authorList>
            <person name="Jorgensen T.J."/>
            <person name="Hansen M.A."/>
            <person name="Xu Z."/>
            <person name="Tabak M.A."/>
            <person name="Sorensen S.J."/>
            <person name="Hansen L.H."/>
        </authorList>
    </citation>
    <scope>NUCLEOTIDE SEQUENCE</scope>
    <source>
        <plasmid evidence="3">pRGRH0282</plasmid>
    </source>
</reference>
<reference evidence="3" key="1">
    <citation type="submission" date="2015-06" db="EMBL/GenBank/DDBJ databases">
        <authorList>
            <person name="Joergensen T."/>
        </authorList>
    </citation>
    <scope>NUCLEOTIDE SEQUENCE</scope>
    <source>
        <plasmid evidence="3">pRGRH0282</plasmid>
    </source>
</reference>
<dbReference type="InterPro" id="IPR010985">
    <property type="entry name" value="Ribbon_hlx_hlx"/>
</dbReference>
<protein>
    <recommendedName>
        <fullName evidence="2">Ribbon-helix-helix protein CopG domain-containing protein</fullName>
    </recommendedName>
</protein>
<feature type="domain" description="Ribbon-helix-helix protein CopG" evidence="2">
    <location>
        <begin position="14"/>
        <end position="50"/>
    </location>
</feature>
<dbReference type="SUPFAM" id="SSF47598">
    <property type="entry name" value="Ribbon-helix-helix"/>
    <property type="match status" value="1"/>
</dbReference>
<dbReference type="Pfam" id="PF01402">
    <property type="entry name" value="RHH_1"/>
    <property type="match status" value="1"/>
</dbReference>